<dbReference type="Pfam" id="PF20147">
    <property type="entry name" value="Crinkler"/>
    <property type="match status" value="1"/>
</dbReference>
<dbReference type="EMBL" id="CAJVQA010001138">
    <property type="protein sequence ID" value="CAG8504006.1"/>
    <property type="molecule type" value="Genomic_DNA"/>
</dbReference>
<protein>
    <submittedName>
        <fullName evidence="5">10875_t:CDS:1</fullName>
    </submittedName>
</protein>
<evidence type="ECO:0000256" key="1">
    <source>
        <dbReference type="ARBA" id="ARBA00004340"/>
    </source>
</evidence>
<dbReference type="InterPro" id="IPR045379">
    <property type="entry name" value="Crinkler_N"/>
</dbReference>
<dbReference type="AlphaFoldDB" id="A0A9N8ZQQ4"/>
<gene>
    <name evidence="5" type="ORF">CPELLU_LOCUS2591</name>
</gene>
<feature type="domain" description="Crinkler effector protein N-terminal" evidence="4">
    <location>
        <begin position="128"/>
        <end position="226"/>
    </location>
</feature>
<keyword evidence="6" id="KW-1185">Reference proteome</keyword>
<accession>A0A9N8ZQQ4</accession>
<comment type="caution">
    <text evidence="5">The sequence shown here is derived from an EMBL/GenBank/DDBJ whole genome shotgun (WGS) entry which is preliminary data.</text>
</comment>
<evidence type="ECO:0000256" key="2">
    <source>
        <dbReference type="ARBA" id="ARBA00004613"/>
    </source>
</evidence>
<evidence type="ECO:0000256" key="3">
    <source>
        <dbReference type="ARBA" id="ARBA00022525"/>
    </source>
</evidence>
<comment type="subcellular location">
    <subcellularLocation>
        <location evidence="1">Host cell</location>
    </subcellularLocation>
    <subcellularLocation>
        <location evidence="2">Secreted</location>
    </subcellularLocation>
</comment>
<reference evidence="5" key="1">
    <citation type="submission" date="2021-06" db="EMBL/GenBank/DDBJ databases">
        <authorList>
            <person name="Kallberg Y."/>
            <person name="Tangrot J."/>
            <person name="Rosling A."/>
        </authorList>
    </citation>
    <scope>NUCLEOTIDE SEQUENCE</scope>
    <source>
        <strain evidence="5">FL966</strain>
    </source>
</reference>
<dbReference type="GO" id="GO:0043657">
    <property type="term" value="C:host cell"/>
    <property type="evidence" value="ECO:0007669"/>
    <property type="project" value="UniProtKB-SubCell"/>
</dbReference>
<name>A0A9N8ZQQ4_9GLOM</name>
<evidence type="ECO:0000313" key="6">
    <source>
        <dbReference type="Proteomes" id="UP000789759"/>
    </source>
</evidence>
<keyword evidence="3" id="KW-0964">Secreted</keyword>
<dbReference type="Proteomes" id="UP000789759">
    <property type="component" value="Unassembled WGS sequence"/>
</dbReference>
<dbReference type="OrthoDB" id="2429696at2759"/>
<sequence length="585" mass="67295">MDEQYSGYNEDTRCTYFNYLTELRDVILKSPPFLENWNELDGLWHRRFVQGAENASKKIGSRPSSKKLRIYWEEIIQERKKASVKQVAYSEKENLPLPKRIKTTKNNVLDVKVALKQCAICQSSASIITLLCLVRGDTPAALHAITVKISKEDTVGKLKEILREQINAPTYIKAKNLQLWKIEIPDHCDDELVDISVKDRDVLLATRNIEEYWTQTPPKRHINVIILPPTDKDYIQPCSLMIESNNLDSKRQRILCEQNKNIMEICKMPCPSVASCPRKWEICNINPLKIFNLRPSDCRGPPVALFHPVFSQFLVDKCNCKLNVPADLYIRVSEFSKMVGQIYQDESKRQEALRPFFASLFDGFQPISFITDNGAIIDDVLLTDNTKFGEKAAPVIWEYKNEIGTSGKDLLIQAGCEFAKYWAQFGVVKIRKSSCCPSIIIAIAGPWICILGGIYLEKPVIEPLTDFIFMIDRPEDDGKRVGQLAIFFEALRLAYRTLDNYYKNLSEPDEIEGKTIQRFFPYRNHYQVGGNEVRFIYLNKLTEEPANFVWKAETNEGKTVIIKFTKKIQQPPLERKTTYSTALLF</sequence>
<evidence type="ECO:0000313" key="5">
    <source>
        <dbReference type="EMBL" id="CAG8504006.1"/>
    </source>
</evidence>
<organism evidence="5 6">
    <name type="scientific">Cetraspora pellucida</name>
    <dbReference type="NCBI Taxonomy" id="1433469"/>
    <lineage>
        <taxon>Eukaryota</taxon>
        <taxon>Fungi</taxon>
        <taxon>Fungi incertae sedis</taxon>
        <taxon>Mucoromycota</taxon>
        <taxon>Glomeromycotina</taxon>
        <taxon>Glomeromycetes</taxon>
        <taxon>Diversisporales</taxon>
        <taxon>Gigasporaceae</taxon>
        <taxon>Cetraspora</taxon>
    </lineage>
</organism>
<evidence type="ECO:0000259" key="4">
    <source>
        <dbReference type="Pfam" id="PF20147"/>
    </source>
</evidence>
<dbReference type="GO" id="GO:0005576">
    <property type="term" value="C:extracellular region"/>
    <property type="evidence" value="ECO:0007669"/>
    <property type="project" value="UniProtKB-SubCell"/>
</dbReference>
<proteinExistence type="predicted"/>